<evidence type="ECO:0000256" key="1">
    <source>
        <dbReference type="SAM" id="Phobius"/>
    </source>
</evidence>
<dbReference type="EMBL" id="JAJTWU010000016">
    <property type="protein sequence ID" value="MCE4558052.1"/>
    <property type="molecule type" value="Genomic_DNA"/>
</dbReference>
<gene>
    <name evidence="2" type="ORF">LXT13_27065</name>
</gene>
<keyword evidence="1" id="KW-0812">Transmembrane</keyword>
<keyword evidence="3" id="KW-1185">Reference proteome</keyword>
<dbReference type="Pfam" id="PF19588">
    <property type="entry name" value="SxtJ"/>
    <property type="match status" value="1"/>
</dbReference>
<comment type="caution">
    <text evidence="2">The sequence shown here is derived from an EMBL/GenBank/DDBJ whole genome shotgun (WGS) entry which is preliminary data.</text>
</comment>
<sequence>MSNRVFGIVWSLILVVFSLAPRLQGKSIHLPLIGGAALLLMIALVAPKLLAWPNRGWGRFSKFMHSLVSNIALLLIYFSFFTPAALMLRIVGRNELKLKFDPTLKTYWNSRSSEEVDFTRPY</sequence>
<evidence type="ECO:0000313" key="2">
    <source>
        <dbReference type="EMBL" id="MCE4558052.1"/>
    </source>
</evidence>
<feature type="transmembrane region" description="Helical" evidence="1">
    <location>
        <begin position="6"/>
        <end position="23"/>
    </location>
</feature>
<reference evidence="2 3" key="1">
    <citation type="submission" date="2021-12" db="EMBL/GenBank/DDBJ databases">
        <title>Genome seq of P8.</title>
        <authorList>
            <person name="Seo T."/>
        </authorList>
    </citation>
    <scope>NUCLEOTIDE SEQUENCE [LARGE SCALE GENOMIC DNA]</scope>
    <source>
        <strain evidence="2 3">P8</strain>
    </source>
</reference>
<keyword evidence="1" id="KW-0472">Membrane</keyword>
<dbReference type="InterPro" id="IPR045781">
    <property type="entry name" value="SxtJ"/>
</dbReference>
<dbReference type="RefSeq" id="WP_233375454.1">
    <property type="nucleotide sequence ID" value="NZ_JAJTWU010000016.1"/>
</dbReference>
<protein>
    <submittedName>
        <fullName evidence="2">SxtJ family membrane protein</fullName>
    </submittedName>
</protein>
<proteinExistence type="predicted"/>
<keyword evidence="1" id="KW-1133">Transmembrane helix</keyword>
<name>A0ABS8Y1E3_9BURK</name>
<accession>A0ABS8Y1E3</accession>
<dbReference type="Proteomes" id="UP001200741">
    <property type="component" value="Unassembled WGS sequence"/>
</dbReference>
<feature type="transmembrane region" description="Helical" evidence="1">
    <location>
        <begin position="30"/>
        <end position="51"/>
    </location>
</feature>
<evidence type="ECO:0000313" key="3">
    <source>
        <dbReference type="Proteomes" id="UP001200741"/>
    </source>
</evidence>
<feature type="transmembrane region" description="Helical" evidence="1">
    <location>
        <begin position="71"/>
        <end position="91"/>
    </location>
</feature>
<organism evidence="2 3">
    <name type="scientific">Pelomonas cellulosilytica</name>
    <dbReference type="NCBI Taxonomy" id="2906762"/>
    <lineage>
        <taxon>Bacteria</taxon>
        <taxon>Pseudomonadati</taxon>
        <taxon>Pseudomonadota</taxon>
        <taxon>Betaproteobacteria</taxon>
        <taxon>Burkholderiales</taxon>
        <taxon>Sphaerotilaceae</taxon>
        <taxon>Roseateles</taxon>
    </lineage>
</organism>